<evidence type="ECO:0000256" key="3">
    <source>
        <dbReference type="ARBA" id="ARBA00012438"/>
    </source>
</evidence>
<dbReference type="PANTHER" id="PTHR42878">
    <property type="entry name" value="TWO-COMPONENT HISTIDINE KINASE"/>
    <property type="match status" value="1"/>
</dbReference>
<keyword evidence="10 11" id="KW-0472">Membrane</keyword>
<dbReference type="GO" id="GO:0030295">
    <property type="term" value="F:protein kinase activator activity"/>
    <property type="evidence" value="ECO:0007669"/>
    <property type="project" value="TreeGrafter"/>
</dbReference>
<protein>
    <recommendedName>
        <fullName evidence="3">histidine kinase</fullName>
        <ecNumber evidence="3">2.7.13.3</ecNumber>
    </recommendedName>
</protein>
<dbReference type="InterPro" id="IPR050351">
    <property type="entry name" value="BphY/WalK/GraS-like"/>
</dbReference>
<evidence type="ECO:0000313" key="15">
    <source>
        <dbReference type="Proteomes" id="UP000005019"/>
    </source>
</evidence>
<evidence type="ECO:0000256" key="9">
    <source>
        <dbReference type="ARBA" id="ARBA00022989"/>
    </source>
</evidence>
<comment type="catalytic activity">
    <reaction evidence="1">
        <text>ATP + protein L-histidine = ADP + protein N-phospho-L-histidine.</text>
        <dbReference type="EC" id="2.7.13.3"/>
    </reaction>
</comment>
<dbReference type="SMART" id="SM00387">
    <property type="entry name" value="HATPase_c"/>
    <property type="match status" value="1"/>
</dbReference>
<feature type="domain" description="PAC" evidence="13">
    <location>
        <begin position="381"/>
        <end position="435"/>
    </location>
</feature>
<dbReference type="Pfam" id="PF02518">
    <property type="entry name" value="HATPase_c"/>
    <property type="match status" value="1"/>
</dbReference>
<feature type="transmembrane region" description="Helical" evidence="11">
    <location>
        <begin position="86"/>
        <end position="108"/>
    </location>
</feature>
<dbReference type="InterPro" id="IPR003661">
    <property type="entry name" value="HisK_dim/P_dom"/>
</dbReference>
<dbReference type="InterPro" id="IPR004358">
    <property type="entry name" value="Sig_transdc_His_kin-like_C"/>
</dbReference>
<dbReference type="Gene3D" id="1.10.287.130">
    <property type="match status" value="1"/>
</dbReference>
<feature type="transmembrane region" description="Helical" evidence="11">
    <location>
        <begin position="128"/>
        <end position="149"/>
    </location>
</feature>
<dbReference type="InterPro" id="IPR000014">
    <property type="entry name" value="PAS"/>
</dbReference>
<dbReference type="InterPro" id="IPR007895">
    <property type="entry name" value="MASE1"/>
</dbReference>
<dbReference type="Gene3D" id="3.30.565.10">
    <property type="entry name" value="Histidine kinase-like ATPase, C-terminal domain"/>
    <property type="match status" value="1"/>
</dbReference>
<dbReference type="GO" id="GO:0000155">
    <property type="term" value="F:phosphorelay sensor kinase activity"/>
    <property type="evidence" value="ECO:0007669"/>
    <property type="project" value="InterPro"/>
</dbReference>
<dbReference type="InterPro" id="IPR005467">
    <property type="entry name" value="His_kinase_dom"/>
</dbReference>
<dbReference type="Pfam" id="PF08448">
    <property type="entry name" value="PAS_4"/>
    <property type="match status" value="1"/>
</dbReference>
<gene>
    <name evidence="14" type="ORF">METUNv1_02597</name>
</gene>
<keyword evidence="8 14" id="KW-0418">Kinase</keyword>
<name>F5RE79_METUF</name>
<evidence type="ECO:0000256" key="1">
    <source>
        <dbReference type="ARBA" id="ARBA00000085"/>
    </source>
</evidence>
<proteinExistence type="predicted"/>
<dbReference type="CDD" id="cd00082">
    <property type="entry name" value="HisKA"/>
    <property type="match status" value="1"/>
</dbReference>
<dbReference type="RefSeq" id="WP_008062319.1">
    <property type="nucleotide sequence ID" value="NZ_AFHG01000052.1"/>
</dbReference>
<dbReference type="Gene3D" id="3.30.450.20">
    <property type="entry name" value="PAS domain"/>
    <property type="match status" value="2"/>
</dbReference>
<feature type="domain" description="Histidine kinase" evidence="12">
    <location>
        <begin position="602"/>
        <end position="816"/>
    </location>
</feature>
<organism evidence="14 15">
    <name type="scientific">Methyloversatilis universalis (strain ATCC BAA-1314 / DSM 25237 / JCM 13912 / CCUG 52030 / FAM5)</name>
    <dbReference type="NCBI Taxonomy" id="1000565"/>
    <lineage>
        <taxon>Bacteria</taxon>
        <taxon>Pseudomonadati</taxon>
        <taxon>Pseudomonadota</taxon>
        <taxon>Betaproteobacteria</taxon>
        <taxon>Nitrosomonadales</taxon>
        <taxon>Sterolibacteriaceae</taxon>
        <taxon>Methyloversatilis</taxon>
    </lineage>
</organism>
<keyword evidence="9 11" id="KW-1133">Transmembrane helix</keyword>
<dbReference type="InterPro" id="IPR036890">
    <property type="entry name" value="HATPase_C_sf"/>
</dbReference>
<dbReference type="OrthoDB" id="9808408at2"/>
<dbReference type="InterPro" id="IPR003594">
    <property type="entry name" value="HATPase_dom"/>
</dbReference>
<reference evidence="14 15" key="1">
    <citation type="journal article" date="2011" name="J. Bacteriol.">
        <title>Genome sequence of Methyloversatilis universalis FAM5T, a methylotrophic representative of the order Rhodocyclales.</title>
        <authorList>
            <person name="Kittichotirat W."/>
            <person name="Good N.M."/>
            <person name="Hall R."/>
            <person name="Bringel F."/>
            <person name="Lajus A."/>
            <person name="Medigue C."/>
            <person name="Smalley N.E."/>
            <person name="Beck D."/>
            <person name="Bumgarner R."/>
            <person name="Vuilleumier S."/>
            <person name="Kalyuzhnaya M.G."/>
        </authorList>
    </citation>
    <scope>NUCLEOTIDE SEQUENCE [LARGE SCALE GENOMIC DNA]</scope>
    <source>
        <strain evidence="15">ATCC BAA-1314 / JCM 13912 / FAM5</strain>
    </source>
</reference>
<dbReference type="PRINTS" id="PR00344">
    <property type="entry name" value="BCTRLSENSOR"/>
</dbReference>
<evidence type="ECO:0000256" key="6">
    <source>
        <dbReference type="ARBA" id="ARBA00022679"/>
    </source>
</evidence>
<dbReference type="PROSITE" id="PS50109">
    <property type="entry name" value="HIS_KIN"/>
    <property type="match status" value="1"/>
</dbReference>
<feature type="domain" description="PAC" evidence="13">
    <location>
        <begin position="514"/>
        <end position="566"/>
    </location>
</feature>
<dbReference type="FunFam" id="1.10.287.130:FF:000070">
    <property type="entry name" value="Histidine kinase sensor protein"/>
    <property type="match status" value="1"/>
</dbReference>
<dbReference type="GO" id="GO:0005886">
    <property type="term" value="C:plasma membrane"/>
    <property type="evidence" value="ECO:0007669"/>
    <property type="project" value="UniProtKB-SubCell"/>
</dbReference>
<dbReference type="GO" id="GO:0000156">
    <property type="term" value="F:phosphorelay response regulator activity"/>
    <property type="evidence" value="ECO:0007669"/>
    <property type="project" value="TreeGrafter"/>
</dbReference>
<dbReference type="eggNOG" id="COG4251">
    <property type="taxonomic scope" value="Bacteria"/>
</dbReference>
<dbReference type="FunFam" id="3.30.565.10:FF:000006">
    <property type="entry name" value="Sensor histidine kinase WalK"/>
    <property type="match status" value="1"/>
</dbReference>
<dbReference type="InterPro" id="IPR036097">
    <property type="entry name" value="HisK_dim/P_sf"/>
</dbReference>
<sequence>MSASVQSPADRQPSAGAHGLAVNLLIAVAYCLLAALSVRLRDPASGLMPMWAPMGLATFALLRGGVRNLPGVLAGVAGSALLAGHGAVATVFHAVGQVCAPWLCAALLRRFAGHSEDLIERTDGALKLLACIYLSAVPSAAASVAGSALGQGLPAARWLEHGSALWLADALGTLVSLLPLLAWSSRRPFAQMRKRAFEQLLVVGGLLGLLAVSFSGVTLFPDPMLQLYMALPLVVWVALRFAPRVGWSAFLIASLTALAGTVNGTSPFSPHPMQVQLLVLHGLIMLTAATALFIGAAMSEKQAARRALRERESHFRALTLLSSDWHWELDADLRYHRLPDELTGVHFGDAELDGCAPWEIPGEEALTLPWGMLRQTLEQHEAFRDFLSRRRDGHRWRYLASSGEPVFDATGAFSGYRGVSRDISAEMQAREALREEEFRLRALVDALPELIVLKDRHLRWRLANRALLDTRCLKKTAWLGATSEELAAYLPSLTEVLRRHHAIAEEVARTRRPYEGEEVLDLAGNDPRTYEVSVIPLSDDDGEFTGLVSVRRDVTAQRAAIRLQAEKVDNVRLQNDELERRVGERTVALESAIKELEAFSYSVSHDLRAPLRALDGFSRLLVEDYGDLLDEQGREYLSRIRRNSQRMGELIDDLLELSRVSRAEVRRTLINLSDFARDIARELDAEAPERRVQWVIPEGLWVDADPGLARVVLENLLRNAWKFTRLQPQPRIELGQAPVGGQAGYCVRDNGAGFDMTYVGRLFAPFQRLHNNREFDGGGIGLAIVQRAIRLHGGQVSAEGVPGQGATFSFSFGPSGSEAVTGG</sequence>
<feature type="transmembrane region" description="Helical" evidence="11">
    <location>
        <begin position="50"/>
        <end position="66"/>
    </location>
</feature>
<feature type="transmembrane region" description="Helical" evidence="11">
    <location>
        <begin position="278"/>
        <end position="299"/>
    </location>
</feature>
<evidence type="ECO:0000256" key="10">
    <source>
        <dbReference type="ARBA" id="ARBA00023136"/>
    </source>
</evidence>
<dbReference type="STRING" id="1000565.METUNv1_02597"/>
<keyword evidence="5" id="KW-0597">Phosphoprotein</keyword>
<evidence type="ECO:0000259" key="12">
    <source>
        <dbReference type="PROSITE" id="PS50109"/>
    </source>
</evidence>
<evidence type="ECO:0000256" key="11">
    <source>
        <dbReference type="SAM" id="Phobius"/>
    </source>
</evidence>
<dbReference type="SUPFAM" id="SSF47384">
    <property type="entry name" value="Homodimeric domain of signal transducing histidine kinase"/>
    <property type="match status" value="1"/>
</dbReference>
<comment type="caution">
    <text evidence="14">The sequence shown here is derived from an EMBL/GenBank/DDBJ whole genome shotgun (WGS) entry which is preliminary data.</text>
</comment>
<dbReference type="SMART" id="SM00086">
    <property type="entry name" value="PAC"/>
    <property type="match status" value="2"/>
</dbReference>
<evidence type="ECO:0000256" key="5">
    <source>
        <dbReference type="ARBA" id="ARBA00022553"/>
    </source>
</evidence>
<dbReference type="NCBIfam" id="TIGR00229">
    <property type="entry name" value="sensory_box"/>
    <property type="match status" value="1"/>
</dbReference>
<dbReference type="InterPro" id="IPR001610">
    <property type="entry name" value="PAC"/>
</dbReference>
<feature type="transmembrane region" description="Helical" evidence="11">
    <location>
        <begin position="249"/>
        <end position="266"/>
    </location>
</feature>
<evidence type="ECO:0000256" key="8">
    <source>
        <dbReference type="ARBA" id="ARBA00022777"/>
    </source>
</evidence>
<dbReference type="PROSITE" id="PS50113">
    <property type="entry name" value="PAC"/>
    <property type="match status" value="2"/>
</dbReference>
<keyword evidence="6" id="KW-0808">Transferase</keyword>
<keyword evidence="15" id="KW-1185">Reference proteome</keyword>
<dbReference type="GO" id="GO:0007234">
    <property type="term" value="P:osmosensory signaling via phosphorelay pathway"/>
    <property type="evidence" value="ECO:0007669"/>
    <property type="project" value="TreeGrafter"/>
</dbReference>
<dbReference type="InterPro" id="IPR000700">
    <property type="entry name" value="PAS-assoc_C"/>
</dbReference>
<dbReference type="Pfam" id="PF05231">
    <property type="entry name" value="MASE1"/>
    <property type="match status" value="1"/>
</dbReference>
<accession>F5RE79</accession>
<dbReference type="EMBL" id="AFHG01000052">
    <property type="protein sequence ID" value="EGK71210.1"/>
    <property type="molecule type" value="Genomic_DNA"/>
</dbReference>
<dbReference type="InterPro" id="IPR013656">
    <property type="entry name" value="PAS_4"/>
</dbReference>
<keyword evidence="7 11" id="KW-0812">Transmembrane</keyword>
<dbReference type="AlphaFoldDB" id="F5RE79"/>
<feature type="transmembrane region" description="Helical" evidence="11">
    <location>
        <begin position="196"/>
        <end position="219"/>
    </location>
</feature>
<dbReference type="InterPro" id="IPR035965">
    <property type="entry name" value="PAS-like_dom_sf"/>
</dbReference>
<dbReference type="SUPFAM" id="SSF55785">
    <property type="entry name" value="PYP-like sensor domain (PAS domain)"/>
    <property type="match status" value="2"/>
</dbReference>
<dbReference type="SUPFAM" id="SSF55874">
    <property type="entry name" value="ATPase domain of HSP90 chaperone/DNA topoisomerase II/histidine kinase"/>
    <property type="match status" value="1"/>
</dbReference>
<dbReference type="EC" id="2.7.13.3" evidence="3"/>
<dbReference type="Proteomes" id="UP000005019">
    <property type="component" value="Unassembled WGS sequence"/>
</dbReference>
<comment type="subcellular location">
    <subcellularLocation>
        <location evidence="2">Cell inner membrane</location>
        <topology evidence="2">Multi-pass membrane protein</topology>
    </subcellularLocation>
</comment>
<feature type="transmembrane region" description="Helical" evidence="11">
    <location>
        <begin position="164"/>
        <end position="184"/>
    </location>
</feature>
<evidence type="ECO:0000259" key="13">
    <source>
        <dbReference type="PROSITE" id="PS50113"/>
    </source>
</evidence>
<keyword evidence="4" id="KW-1003">Cell membrane</keyword>
<feature type="transmembrane region" description="Helical" evidence="11">
    <location>
        <begin position="20"/>
        <end position="38"/>
    </location>
</feature>
<evidence type="ECO:0000256" key="4">
    <source>
        <dbReference type="ARBA" id="ARBA00022475"/>
    </source>
</evidence>
<evidence type="ECO:0000313" key="14">
    <source>
        <dbReference type="EMBL" id="EGK71210.1"/>
    </source>
</evidence>
<dbReference type="PANTHER" id="PTHR42878:SF15">
    <property type="entry name" value="BACTERIOPHYTOCHROME"/>
    <property type="match status" value="1"/>
</dbReference>
<evidence type="ECO:0000256" key="2">
    <source>
        <dbReference type="ARBA" id="ARBA00004429"/>
    </source>
</evidence>
<dbReference type="Pfam" id="PF00512">
    <property type="entry name" value="HisKA"/>
    <property type="match status" value="1"/>
</dbReference>
<evidence type="ECO:0000256" key="7">
    <source>
        <dbReference type="ARBA" id="ARBA00022692"/>
    </source>
</evidence>
<dbReference type="SMART" id="SM00388">
    <property type="entry name" value="HisKA"/>
    <property type="match status" value="1"/>
</dbReference>